<name>A0AA36GDJ2_9BILA</name>
<reference evidence="6" key="1">
    <citation type="submission" date="2023-06" db="EMBL/GenBank/DDBJ databases">
        <authorList>
            <person name="Delattre M."/>
        </authorList>
    </citation>
    <scope>NUCLEOTIDE SEQUENCE</scope>
    <source>
        <strain evidence="6">AF72</strain>
    </source>
</reference>
<dbReference type="PROSITE" id="PS00678">
    <property type="entry name" value="WD_REPEATS_1"/>
    <property type="match status" value="2"/>
</dbReference>
<feature type="repeat" description="WD" evidence="3">
    <location>
        <begin position="91"/>
        <end position="134"/>
    </location>
</feature>
<evidence type="ECO:0000256" key="4">
    <source>
        <dbReference type="SAM" id="MobiDB-lite"/>
    </source>
</evidence>
<evidence type="ECO:0000259" key="5">
    <source>
        <dbReference type="PROSITE" id="PS51747"/>
    </source>
</evidence>
<dbReference type="SUPFAM" id="SSF50978">
    <property type="entry name" value="WD40 repeat-like"/>
    <property type="match status" value="1"/>
</dbReference>
<keyword evidence="2" id="KW-0677">Repeat</keyword>
<organism evidence="6 7">
    <name type="scientific">Mesorhabditis spiculigera</name>
    <dbReference type="NCBI Taxonomy" id="96644"/>
    <lineage>
        <taxon>Eukaryota</taxon>
        <taxon>Metazoa</taxon>
        <taxon>Ecdysozoa</taxon>
        <taxon>Nematoda</taxon>
        <taxon>Chromadorea</taxon>
        <taxon>Rhabditida</taxon>
        <taxon>Rhabditina</taxon>
        <taxon>Rhabditomorpha</taxon>
        <taxon>Rhabditoidea</taxon>
        <taxon>Rhabditidae</taxon>
        <taxon>Mesorhabditinae</taxon>
        <taxon>Mesorhabditis</taxon>
    </lineage>
</organism>
<proteinExistence type="predicted"/>
<accession>A0AA36GDJ2</accession>
<dbReference type="PROSITE" id="PS51747">
    <property type="entry name" value="CYT_DCMP_DEAMINASES_2"/>
    <property type="match status" value="1"/>
</dbReference>
<dbReference type="Gene3D" id="2.130.10.10">
    <property type="entry name" value="YVTN repeat-like/Quinoprotein amine dehydrogenase"/>
    <property type="match status" value="2"/>
</dbReference>
<evidence type="ECO:0000313" key="6">
    <source>
        <dbReference type="EMBL" id="CAJ0587090.1"/>
    </source>
</evidence>
<dbReference type="InterPro" id="IPR015943">
    <property type="entry name" value="WD40/YVTN_repeat-like_dom_sf"/>
</dbReference>
<dbReference type="Proteomes" id="UP001177023">
    <property type="component" value="Unassembled WGS sequence"/>
</dbReference>
<dbReference type="AlphaFoldDB" id="A0AA36GDJ2"/>
<dbReference type="InterPro" id="IPR019775">
    <property type="entry name" value="WD40_repeat_CS"/>
</dbReference>
<dbReference type="Pfam" id="PF00383">
    <property type="entry name" value="dCMP_cyt_deam_1"/>
    <property type="match status" value="1"/>
</dbReference>
<dbReference type="InterPro" id="IPR001680">
    <property type="entry name" value="WD40_rpt"/>
</dbReference>
<gene>
    <name evidence="6" type="ORF">MSPICULIGERA_LOCUS25070</name>
</gene>
<protein>
    <recommendedName>
        <fullName evidence="5">CMP/dCMP-type deaminase domain-containing protein</fullName>
    </recommendedName>
</protein>
<dbReference type="InterPro" id="IPR016193">
    <property type="entry name" value="Cytidine_deaminase-like"/>
</dbReference>
<dbReference type="CDD" id="cd01285">
    <property type="entry name" value="nucleoside_deaminase"/>
    <property type="match status" value="1"/>
</dbReference>
<keyword evidence="1 3" id="KW-0853">WD repeat</keyword>
<dbReference type="SUPFAM" id="SSF53927">
    <property type="entry name" value="Cytidine deaminase-like"/>
    <property type="match status" value="1"/>
</dbReference>
<dbReference type="EMBL" id="CATQJA010002709">
    <property type="protein sequence ID" value="CAJ0587090.1"/>
    <property type="molecule type" value="Genomic_DNA"/>
</dbReference>
<sequence>MEVEFDDVQTSVCFAPNNSRLLCAGYIDGRIELYNFNPETQDLEVKSKYALKKSVRNVAISPDNVNVYATSQNRALTQLDAETGQKTRCIIKAHEGRPSAMLLLSSMGSQMLATGDEDGQVKTWDLRANEPLALTFTDQEDVINDMNTEGPRLLAASSDGTLGTYELRKGKFKTKSELMHDELLSVVCNKKFCYVGSGDGSLEIFHGGEYGNIIERFETKLPSVDTMLEVRRGLLMVASGQSPIIRILHVDPNKLLSPLGEHGTGVDKLLLSDDRRWLISSSMVDQTIKVWDIEAIVQKIPVLTAKAAKKQKGKSVDKAASSFWDDLAQEDEDDDMDNHLMRKKRESEAKADDRPVKKLKEAEVDSELPSTSSWAQPIPILSAELTSTEVPVVDFHALVVADLRSIGKILKKLKEIPEEFRHLKRIKDGRILICPTNDEELLAFTKEVLKETEFAWELATVQVAARKPLTVNQFNWVKQRWPTAFHPNKEIEGLVTGTFFTQPQLELLNKTLDSALPDGCVIADGDRILAHARHGQLALEHAAIEAVRDLARRRKETPADDGSYLATGCDVFLANEPCAMCAMALLHARAKRIFYRHRSANGVLGSGPWKLHEEPILNHHYQVFHVRHPDEFNDVETLFPCGKGSS</sequence>
<dbReference type="SMART" id="SM00320">
    <property type="entry name" value="WD40"/>
    <property type="match status" value="5"/>
</dbReference>
<dbReference type="Pfam" id="PF24796">
    <property type="entry name" value="WDR55"/>
    <property type="match status" value="1"/>
</dbReference>
<feature type="domain" description="CMP/dCMP-type deaminase" evidence="5">
    <location>
        <begin position="499"/>
        <end position="624"/>
    </location>
</feature>
<dbReference type="InterPro" id="IPR053299">
    <property type="entry name" value="ASTRA_WD_repeat"/>
</dbReference>
<dbReference type="GO" id="GO:0003824">
    <property type="term" value="F:catalytic activity"/>
    <property type="evidence" value="ECO:0007669"/>
    <property type="project" value="InterPro"/>
</dbReference>
<evidence type="ECO:0000256" key="1">
    <source>
        <dbReference type="ARBA" id="ARBA00022574"/>
    </source>
</evidence>
<evidence type="ECO:0000256" key="2">
    <source>
        <dbReference type="ARBA" id="ARBA00022737"/>
    </source>
</evidence>
<feature type="compositionally biased region" description="Basic and acidic residues" evidence="4">
    <location>
        <begin position="344"/>
        <end position="363"/>
    </location>
</feature>
<keyword evidence="7" id="KW-1185">Reference proteome</keyword>
<dbReference type="PROSITE" id="PS50082">
    <property type="entry name" value="WD_REPEATS_2"/>
    <property type="match status" value="1"/>
</dbReference>
<feature type="region of interest" description="Disordered" evidence="4">
    <location>
        <begin position="344"/>
        <end position="364"/>
    </location>
</feature>
<evidence type="ECO:0000313" key="7">
    <source>
        <dbReference type="Proteomes" id="UP001177023"/>
    </source>
</evidence>
<comment type="caution">
    <text evidence="6">The sequence shown here is derived from an EMBL/GenBank/DDBJ whole genome shotgun (WGS) entry which is preliminary data.</text>
</comment>
<dbReference type="PANTHER" id="PTHR44156">
    <property type="entry name" value="SUPERNUMERARY LIMBS, ISOFORM B-RELATED"/>
    <property type="match status" value="1"/>
</dbReference>
<dbReference type="InterPro" id="IPR036322">
    <property type="entry name" value="WD40_repeat_dom_sf"/>
</dbReference>
<dbReference type="InterPro" id="IPR002125">
    <property type="entry name" value="CMP_dCMP_dom"/>
</dbReference>
<feature type="non-terminal residue" evidence="6">
    <location>
        <position position="646"/>
    </location>
</feature>
<evidence type="ECO:0000256" key="3">
    <source>
        <dbReference type="PROSITE-ProRule" id="PRU00221"/>
    </source>
</evidence>
<dbReference type="Gene3D" id="3.40.140.10">
    <property type="entry name" value="Cytidine Deaminase, domain 2"/>
    <property type="match status" value="1"/>
</dbReference>